<gene>
    <name evidence="1" type="ORF">ML536_15520</name>
</gene>
<organism evidence="1 2">
    <name type="scientific">Paradevosia shaoguanensis</name>
    <dbReference type="NCBI Taxonomy" id="1335043"/>
    <lineage>
        <taxon>Bacteria</taxon>
        <taxon>Pseudomonadati</taxon>
        <taxon>Pseudomonadota</taxon>
        <taxon>Alphaproteobacteria</taxon>
        <taxon>Hyphomicrobiales</taxon>
        <taxon>Devosiaceae</taxon>
        <taxon>Paradevosia</taxon>
    </lineage>
</organism>
<dbReference type="SUPFAM" id="SSF51658">
    <property type="entry name" value="Xylose isomerase-like"/>
    <property type="match status" value="1"/>
</dbReference>
<dbReference type="RefSeq" id="WP_281736469.1">
    <property type="nucleotide sequence ID" value="NZ_JAKETQ010000002.1"/>
</dbReference>
<reference evidence="1" key="1">
    <citation type="submission" date="2022-03" db="EMBL/GenBank/DDBJ databases">
        <title>The complete genome sequence of a Methyloterrigena soli.</title>
        <authorList>
            <person name="Zi Z."/>
        </authorList>
    </citation>
    <scope>NUCLEOTIDE SEQUENCE</scope>
    <source>
        <strain evidence="1">M48</strain>
    </source>
</reference>
<evidence type="ECO:0000313" key="1">
    <source>
        <dbReference type="EMBL" id="MCI0128239.1"/>
    </source>
</evidence>
<dbReference type="Proteomes" id="UP001156140">
    <property type="component" value="Unassembled WGS sequence"/>
</dbReference>
<proteinExistence type="predicted"/>
<dbReference type="AlphaFoldDB" id="A0AA41QP82"/>
<sequence length="275" mass="30421">MHKLIVLQSLWTMQNLRNPPCGTTLAEQVDAIAAAGFDGLGSLWLDRDSAREVSHLASGRGLLVEGLALPSDIDGLKPALDWGTEFGLHHLNVQPNVRPRTIAESARILEGWQRLAEEVDFPVHIETHRGRMTNDLLVTLDLLGAFPTLKLTADLSHYVVGREIELPVSEETEAQIARILEHTHAFHGRVATSEQVQAELSWPVNKPWLDQFAGWWTAGMASWKRRNPEGGELSFLCELGPQPYALAGPDGIDLGDRWADSLALARLAREIWASL</sequence>
<dbReference type="GO" id="GO:0016853">
    <property type="term" value="F:isomerase activity"/>
    <property type="evidence" value="ECO:0007669"/>
    <property type="project" value="UniProtKB-KW"/>
</dbReference>
<keyword evidence="1" id="KW-0413">Isomerase</keyword>
<keyword evidence="2" id="KW-1185">Reference proteome</keyword>
<dbReference type="Gene3D" id="3.20.20.150">
    <property type="entry name" value="Divalent-metal-dependent TIM barrel enzymes"/>
    <property type="match status" value="1"/>
</dbReference>
<protein>
    <submittedName>
        <fullName evidence="1">Sugar phosphate isomerase/epimerase</fullName>
    </submittedName>
</protein>
<evidence type="ECO:0000313" key="2">
    <source>
        <dbReference type="Proteomes" id="UP001156140"/>
    </source>
</evidence>
<dbReference type="EMBL" id="JALAZD010000002">
    <property type="protein sequence ID" value="MCI0128239.1"/>
    <property type="molecule type" value="Genomic_DNA"/>
</dbReference>
<accession>A0AA41QP82</accession>
<dbReference type="InterPro" id="IPR036237">
    <property type="entry name" value="Xyl_isomerase-like_sf"/>
</dbReference>
<comment type="caution">
    <text evidence="1">The sequence shown here is derived from an EMBL/GenBank/DDBJ whole genome shotgun (WGS) entry which is preliminary data.</text>
</comment>
<name>A0AA41QP82_9HYPH</name>